<dbReference type="EMBL" id="JAWDGP010000847">
    <property type="protein sequence ID" value="KAK3796781.1"/>
    <property type="molecule type" value="Genomic_DNA"/>
</dbReference>
<comment type="caution">
    <text evidence="1">The sequence shown here is derived from an EMBL/GenBank/DDBJ whole genome shotgun (WGS) entry which is preliminary data.</text>
</comment>
<dbReference type="Proteomes" id="UP001283361">
    <property type="component" value="Unassembled WGS sequence"/>
</dbReference>
<organism evidence="1 2">
    <name type="scientific">Elysia crispata</name>
    <name type="common">lettuce slug</name>
    <dbReference type="NCBI Taxonomy" id="231223"/>
    <lineage>
        <taxon>Eukaryota</taxon>
        <taxon>Metazoa</taxon>
        <taxon>Spiralia</taxon>
        <taxon>Lophotrochozoa</taxon>
        <taxon>Mollusca</taxon>
        <taxon>Gastropoda</taxon>
        <taxon>Heterobranchia</taxon>
        <taxon>Euthyneura</taxon>
        <taxon>Panpulmonata</taxon>
        <taxon>Sacoglossa</taxon>
        <taxon>Placobranchoidea</taxon>
        <taxon>Plakobranchidae</taxon>
        <taxon>Elysia</taxon>
    </lineage>
</organism>
<proteinExistence type="predicted"/>
<keyword evidence="2" id="KW-1185">Reference proteome</keyword>
<evidence type="ECO:0000313" key="2">
    <source>
        <dbReference type="Proteomes" id="UP001283361"/>
    </source>
</evidence>
<accession>A0AAE1B0T7</accession>
<reference evidence="1" key="1">
    <citation type="journal article" date="2023" name="G3 (Bethesda)">
        <title>A reference genome for the long-term kleptoplast-retaining sea slug Elysia crispata morphotype clarki.</title>
        <authorList>
            <person name="Eastman K.E."/>
            <person name="Pendleton A.L."/>
            <person name="Shaikh M.A."/>
            <person name="Suttiyut T."/>
            <person name="Ogas R."/>
            <person name="Tomko P."/>
            <person name="Gavelis G."/>
            <person name="Widhalm J.R."/>
            <person name="Wisecaver J.H."/>
        </authorList>
    </citation>
    <scope>NUCLEOTIDE SEQUENCE</scope>
    <source>
        <strain evidence="1">ECLA1</strain>
    </source>
</reference>
<sequence>MANFTRHCAQQVVLFNAQESNYQGFKISFRPQAERLSSQCAVECRANRSAVLKAWHGDYDANLSRKVKQG</sequence>
<dbReference type="AlphaFoldDB" id="A0AAE1B0T7"/>
<name>A0AAE1B0T7_9GAST</name>
<protein>
    <submittedName>
        <fullName evidence="1">Uncharacterized protein</fullName>
    </submittedName>
</protein>
<gene>
    <name evidence="1" type="ORF">RRG08_045787</name>
</gene>
<evidence type="ECO:0000313" key="1">
    <source>
        <dbReference type="EMBL" id="KAK3796781.1"/>
    </source>
</evidence>